<proteinExistence type="predicted"/>
<dbReference type="InterPro" id="IPR058923">
    <property type="entry name" value="RCC1-like_dom"/>
</dbReference>
<dbReference type="EMBL" id="BAAAUV010000012">
    <property type="protein sequence ID" value="GAA3221377.1"/>
    <property type="molecule type" value="Genomic_DNA"/>
</dbReference>
<feature type="chain" id="PRO_5045241295" description="RCC1-like domain-containing protein" evidence="3">
    <location>
        <begin position="17"/>
        <end position="463"/>
    </location>
</feature>
<dbReference type="InterPro" id="IPR000408">
    <property type="entry name" value="Reg_chr_condens"/>
</dbReference>
<dbReference type="PANTHER" id="PTHR45982">
    <property type="entry name" value="REGULATOR OF CHROMOSOME CONDENSATION"/>
    <property type="match status" value="1"/>
</dbReference>
<evidence type="ECO:0000256" key="1">
    <source>
        <dbReference type="ARBA" id="ARBA00022658"/>
    </source>
</evidence>
<evidence type="ECO:0000313" key="5">
    <source>
        <dbReference type="EMBL" id="GAA3221377.1"/>
    </source>
</evidence>
<evidence type="ECO:0000256" key="2">
    <source>
        <dbReference type="ARBA" id="ARBA00022737"/>
    </source>
</evidence>
<dbReference type="InterPro" id="IPR009091">
    <property type="entry name" value="RCC1/BLIP-II"/>
</dbReference>
<comment type="caution">
    <text evidence="5">The sequence shown here is derived from an EMBL/GenBank/DDBJ whole genome shotgun (WGS) entry which is preliminary data.</text>
</comment>
<keyword evidence="6" id="KW-1185">Reference proteome</keyword>
<reference evidence="6" key="1">
    <citation type="journal article" date="2019" name="Int. J. Syst. Evol. Microbiol.">
        <title>The Global Catalogue of Microorganisms (GCM) 10K type strain sequencing project: providing services to taxonomists for standard genome sequencing and annotation.</title>
        <authorList>
            <consortium name="The Broad Institute Genomics Platform"/>
            <consortium name="The Broad Institute Genome Sequencing Center for Infectious Disease"/>
            <person name="Wu L."/>
            <person name="Ma J."/>
        </authorList>
    </citation>
    <scope>NUCLEOTIDE SEQUENCE [LARGE SCALE GENOMIC DNA]</scope>
    <source>
        <strain evidence="6">JCM 9377</strain>
    </source>
</reference>
<organism evidence="5 6">
    <name type="scientific">Actinocorallia longicatena</name>
    <dbReference type="NCBI Taxonomy" id="111803"/>
    <lineage>
        <taxon>Bacteria</taxon>
        <taxon>Bacillati</taxon>
        <taxon>Actinomycetota</taxon>
        <taxon>Actinomycetes</taxon>
        <taxon>Streptosporangiales</taxon>
        <taxon>Thermomonosporaceae</taxon>
        <taxon>Actinocorallia</taxon>
    </lineage>
</organism>
<dbReference type="Pfam" id="PF25390">
    <property type="entry name" value="WD40_RLD"/>
    <property type="match status" value="1"/>
</dbReference>
<gene>
    <name evidence="5" type="ORF">GCM10010468_46470</name>
</gene>
<evidence type="ECO:0000313" key="6">
    <source>
        <dbReference type="Proteomes" id="UP001501237"/>
    </source>
</evidence>
<evidence type="ECO:0000256" key="3">
    <source>
        <dbReference type="SAM" id="SignalP"/>
    </source>
</evidence>
<dbReference type="Proteomes" id="UP001501237">
    <property type="component" value="Unassembled WGS sequence"/>
</dbReference>
<sequence length="463" mass="47190">MAAFCAWFAPATVSLADTAVPIPTFTQVPSPPSIADRIDSGAYHTCLVDDDGAVRCWGDNALGQLGHGDNGTVSKDVIGDNETPASADAVYLNGTAASRVSAGAYHTCVILVDGEVACWGQNVYGILGSGAQDVNNAAIGDYEAPATTRVYLGANRTAKAIAAGGDHTCVITDRDKVMCWGENRNGELGYGNEFDIGDDLGETPADAGIVDLGTGRSARSIAAGLSHTCALMDNGNVFCWGDNSYGQLGSPDLTDDIGDESGETPAAVDLGAMKAVRLTAGDSHTCAKLDNGKLRCWGRGDTGATGSNGDFVLPPDTGHVDLRGIDEPARDVIQAGAGTDHTCAVLSGVVSDVRCWGRGSDGALGLVLGFNSSDIVGDDESPASFPIVDLDGDSIVAVTGGQQHTCAVTTAGGVRCWGDNDHGAVGHASGSRIVGDDEAPEAIDPINLGATITCQRVLGLCTS</sequence>
<dbReference type="Gene3D" id="2.130.10.30">
    <property type="entry name" value="Regulator of chromosome condensation 1/beta-lactamase-inhibitor protein II"/>
    <property type="match status" value="2"/>
</dbReference>
<feature type="signal peptide" evidence="3">
    <location>
        <begin position="1"/>
        <end position="16"/>
    </location>
</feature>
<accession>A0ABP6QE52</accession>
<dbReference type="PANTHER" id="PTHR45982:SF1">
    <property type="entry name" value="REGULATOR OF CHROMOSOME CONDENSATION"/>
    <property type="match status" value="1"/>
</dbReference>
<evidence type="ECO:0000259" key="4">
    <source>
        <dbReference type="Pfam" id="PF25390"/>
    </source>
</evidence>
<keyword evidence="3" id="KW-0732">Signal</keyword>
<dbReference type="InterPro" id="IPR051553">
    <property type="entry name" value="Ran_GTPase-activating"/>
</dbReference>
<dbReference type="PRINTS" id="PR00633">
    <property type="entry name" value="RCCNDNSATION"/>
</dbReference>
<dbReference type="PROSITE" id="PS50012">
    <property type="entry name" value="RCC1_3"/>
    <property type="match status" value="6"/>
</dbReference>
<feature type="domain" description="RCC1-like" evidence="4">
    <location>
        <begin position="161"/>
        <end position="448"/>
    </location>
</feature>
<keyword evidence="1" id="KW-0344">Guanine-nucleotide releasing factor</keyword>
<protein>
    <recommendedName>
        <fullName evidence="4">RCC1-like domain-containing protein</fullName>
    </recommendedName>
</protein>
<dbReference type="Pfam" id="PF13540">
    <property type="entry name" value="RCC1_2"/>
    <property type="match status" value="2"/>
</dbReference>
<dbReference type="SUPFAM" id="SSF50985">
    <property type="entry name" value="RCC1/BLIP-II"/>
    <property type="match status" value="1"/>
</dbReference>
<name>A0ABP6QE52_9ACTN</name>
<keyword evidence="2" id="KW-0677">Repeat</keyword>